<dbReference type="GeneID" id="31357952"/>
<evidence type="ECO:0000313" key="3">
    <source>
        <dbReference type="Proteomes" id="UP000001396"/>
    </source>
</evidence>
<feature type="compositionally biased region" description="Low complexity" evidence="1">
    <location>
        <begin position="113"/>
        <end position="131"/>
    </location>
</feature>
<organism evidence="2 3">
    <name type="scientific">Heterostelium pallidum (strain ATCC 26659 / Pp 5 / PN500)</name>
    <name type="common">Cellular slime mold</name>
    <name type="synonym">Polysphondylium pallidum</name>
    <dbReference type="NCBI Taxonomy" id="670386"/>
    <lineage>
        <taxon>Eukaryota</taxon>
        <taxon>Amoebozoa</taxon>
        <taxon>Evosea</taxon>
        <taxon>Eumycetozoa</taxon>
        <taxon>Dictyostelia</taxon>
        <taxon>Acytosteliales</taxon>
        <taxon>Acytosteliaceae</taxon>
        <taxon>Heterostelium</taxon>
    </lineage>
</organism>
<dbReference type="EMBL" id="ADBJ01000008">
    <property type="protein sequence ID" value="EFA85422.1"/>
    <property type="molecule type" value="Genomic_DNA"/>
</dbReference>
<dbReference type="AlphaFoldDB" id="D3AZP3"/>
<proteinExistence type="predicted"/>
<dbReference type="Proteomes" id="UP000001396">
    <property type="component" value="Unassembled WGS sequence"/>
</dbReference>
<evidence type="ECO:0008006" key="4">
    <source>
        <dbReference type="Google" id="ProtNLM"/>
    </source>
</evidence>
<evidence type="ECO:0000256" key="1">
    <source>
        <dbReference type="SAM" id="MobiDB-lite"/>
    </source>
</evidence>
<name>D3AZP3_HETP5</name>
<dbReference type="FunCoup" id="D3AZP3">
    <property type="interactions" value="131"/>
</dbReference>
<sequence>MNKEELLNKIDYLYNEINNRYNLRKEKNSSNKDVGNRMLVCIAGPPAAGKSTISVRLCEKLQSSGLKTVVVPMDGYHLDNCILKERSLLHRKGSPPTFDVIGFKTILDRLSKQQQQQPQQQSNNNNNNNNNSDDDDDDLEYNEIIIPTFDRELDISRAGAAVVDRSIEILLIEGNYLLLDVSPWNRLHRFFDFTIFIDADRSTLEQRLIQRWLDHQHDHESAVKRAKSNDIPNAIYTLDHSIKPDIKIINN</sequence>
<dbReference type="PANTHER" id="PTHR10285">
    <property type="entry name" value="URIDINE KINASE"/>
    <property type="match status" value="1"/>
</dbReference>
<feature type="region of interest" description="Disordered" evidence="1">
    <location>
        <begin position="112"/>
        <end position="138"/>
    </location>
</feature>
<gene>
    <name evidence="2" type="ORF">PPL_02427</name>
</gene>
<dbReference type="SUPFAM" id="SSF52540">
    <property type="entry name" value="P-loop containing nucleoside triphosphate hydrolases"/>
    <property type="match status" value="1"/>
</dbReference>
<comment type="caution">
    <text evidence="2">The sequence shown here is derived from an EMBL/GenBank/DDBJ whole genome shotgun (WGS) entry which is preliminary data.</text>
</comment>
<protein>
    <recommendedName>
        <fullName evidence="4">Phosphoribulokinase/uridine kinase domain-containing protein</fullName>
    </recommendedName>
</protein>
<dbReference type="RefSeq" id="XP_020437531.1">
    <property type="nucleotide sequence ID" value="XM_020573414.1"/>
</dbReference>
<dbReference type="InterPro" id="IPR027417">
    <property type="entry name" value="P-loop_NTPase"/>
</dbReference>
<dbReference type="InParanoid" id="D3AZP3"/>
<accession>D3AZP3</accession>
<evidence type="ECO:0000313" key="2">
    <source>
        <dbReference type="EMBL" id="EFA85422.1"/>
    </source>
</evidence>
<reference evidence="2 3" key="1">
    <citation type="journal article" date="2011" name="Genome Res.">
        <title>Phylogeny-wide analysis of social amoeba genomes highlights ancient origins for complex intercellular communication.</title>
        <authorList>
            <person name="Heidel A.J."/>
            <person name="Lawal H.M."/>
            <person name="Felder M."/>
            <person name="Schilde C."/>
            <person name="Helps N.R."/>
            <person name="Tunggal B."/>
            <person name="Rivero F."/>
            <person name="John U."/>
            <person name="Schleicher M."/>
            <person name="Eichinger L."/>
            <person name="Platzer M."/>
            <person name="Noegel A.A."/>
            <person name="Schaap P."/>
            <person name="Gloeckner G."/>
        </authorList>
    </citation>
    <scope>NUCLEOTIDE SEQUENCE [LARGE SCALE GENOMIC DNA]</scope>
    <source>
        <strain evidence="3">ATCC 26659 / Pp 5 / PN500</strain>
    </source>
</reference>
<keyword evidence="3" id="KW-1185">Reference proteome</keyword>
<dbReference type="STRING" id="670386.D3AZP3"/>
<dbReference type="Gene3D" id="3.40.50.300">
    <property type="entry name" value="P-loop containing nucleotide triphosphate hydrolases"/>
    <property type="match status" value="2"/>
</dbReference>